<evidence type="ECO:0000313" key="2">
    <source>
        <dbReference type="EMBL" id="KAA0684071.1"/>
    </source>
</evidence>
<evidence type="ECO:0000313" key="3">
    <source>
        <dbReference type="Proteomes" id="UP000480854"/>
    </source>
</evidence>
<dbReference type="InterPro" id="IPR013321">
    <property type="entry name" value="Arc_rbn_hlx_hlx"/>
</dbReference>
<dbReference type="EMBL" id="QOKW01000001">
    <property type="protein sequence ID" value="KAA0684071.1"/>
    <property type="molecule type" value="Genomic_DNA"/>
</dbReference>
<proteinExistence type="predicted"/>
<sequence>MGEITLKIEEDVLDRLKMRASIAGRSIEEEIGKIVEDAAAEAPPDRRALAEEFRRIRAMTPPDASIDIAAIIREDRER</sequence>
<keyword evidence="3" id="KW-1185">Reference proteome</keyword>
<dbReference type="Gene3D" id="1.10.1220.10">
    <property type="entry name" value="Met repressor-like"/>
    <property type="match status" value="1"/>
</dbReference>
<dbReference type="OrthoDB" id="9956066at2"/>
<gene>
    <name evidence="2" type="ORF">DS843_01125</name>
</gene>
<comment type="caution">
    <text evidence="2">The sequence shown here is derived from an EMBL/GenBank/DDBJ whole genome shotgun (WGS) entry which is preliminary data.</text>
</comment>
<accession>A0A9W7NP11</accession>
<name>A0A9W7NP11_9PROT</name>
<dbReference type="RefSeq" id="WP_149467052.1">
    <property type="nucleotide sequence ID" value="NZ_QOKW01000001.1"/>
</dbReference>
<protein>
    <recommendedName>
        <fullName evidence="1">Antitoxin FitA-like ribbon-helix-helix domain-containing protein</fullName>
    </recommendedName>
</protein>
<evidence type="ECO:0000259" key="1">
    <source>
        <dbReference type="Pfam" id="PF22513"/>
    </source>
</evidence>
<reference evidence="2 3" key="1">
    <citation type="submission" date="2018-07" db="EMBL/GenBank/DDBJ databases">
        <title>Genome sequence of Azospirillum sp. ATCC 49961.</title>
        <authorList>
            <person name="Sant'Anna F.H."/>
            <person name="Baldani J.I."/>
            <person name="Zilli J.E."/>
            <person name="Reis V.M."/>
            <person name="Hartmann A."/>
            <person name="Cruz L."/>
            <person name="de Souza E.M."/>
            <person name="de Oliveira Pedrosa F."/>
            <person name="Passaglia L.M.P."/>
        </authorList>
    </citation>
    <scope>NUCLEOTIDE SEQUENCE [LARGE SCALE GENOMIC DNA]</scope>
    <source>
        <strain evidence="2 3">ATCC 49961</strain>
    </source>
</reference>
<dbReference type="Proteomes" id="UP000480854">
    <property type="component" value="Unassembled WGS sequence"/>
</dbReference>
<organism evidence="2 3">
    <name type="scientific">Roseomonas genomospecies 6</name>
    <dbReference type="NCBI Taxonomy" id="214106"/>
    <lineage>
        <taxon>Bacteria</taxon>
        <taxon>Pseudomonadati</taxon>
        <taxon>Pseudomonadota</taxon>
        <taxon>Alphaproteobacteria</taxon>
        <taxon>Acetobacterales</taxon>
        <taxon>Roseomonadaceae</taxon>
        <taxon>Roseomonas</taxon>
    </lineage>
</organism>
<feature type="domain" description="Antitoxin FitA-like ribbon-helix-helix" evidence="1">
    <location>
        <begin position="8"/>
        <end position="39"/>
    </location>
</feature>
<dbReference type="GO" id="GO:0006355">
    <property type="term" value="P:regulation of DNA-templated transcription"/>
    <property type="evidence" value="ECO:0007669"/>
    <property type="project" value="InterPro"/>
</dbReference>
<dbReference type="SUPFAM" id="SSF47598">
    <property type="entry name" value="Ribbon-helix-helix"/>
    <property type="match status" value="1"/>
</dbReference>
<dbReference type="InterPro" id="IPR053853">
    <property type="entry name" value="FitA-like_RHH"/>
</dbReference>
<dbReference type="Pfam" id="PF22513">
    <property type="entry name" value="FitA-like_RHH"/>
    <property type="match status" value="1"/>
</dbReference>
<dbReference type="AlphaFoldDB" id="A0A9W7NP11"/>
<dbReference type="InterPro" id="IPR010985">
    <property type="entry name" value="Ribbon_hlx_hlx"/>
</dbReference>